<evidence type="ECO:0008006" key="3">
    <source>
        <dbReference type="Google" id="ProtNLM"/>
    </source>
</evidence>
<dbReference type="OrthoDB" id="5182251at2"/>
<dbReference type="Gene3D" id="3.40.630.30">
    <property type="match status" value="1"/>
</dbReference>
<evidence type="ECO:0000313" key="2">
    <source>
        <dbReference type="Proteomes" id="UP000222531"/>
    </source>
</evidence>
<dbReference type="InterPro" id="IPR016181">
    <property type="entry name" value="Acyl_CoA_acyltransferase"/>
</dbReference>
<reference evidence="1 2" key="1">
    <citation type="journal article" date="2017" name="Biochemistry">
        <title>Identification of the Biosynthetic Pathway for the Antibiotic Bicyclomycin.</title>
        <authorList>
            <person name="Patteson J."/>
            <person name="Cai W."/>
            <person name="Johnson R.A."/>
            <person name="Santa Maria K."/>
            <person name="Li B."/>
        </authorList>
    </citation>
    <scope>NUCLEOTIDE SEQUENCE [LARGE SCALE GENOMIC DNA]</scope>
    <source>
        <strain evidence="1 2">ATCC 21532</strain>
    </source>
</reference>
<sequence length="233" mass="25687">MDFAFVETPKDVERDCFVYTARSALDFHSIARMRATTRKDLLGHPLAGQDDRDDVFVPHAVHMLTVIDGDVVAAAELVVDSPLGLPVDARDVLTGALRKNRRLVQFRRLVLRHACQGGTWPELPFGVVGGMVKACLQWSVLNDMSHVVVDAADCRAVPALERLGFAPVPAGAPAGGPPPPLLLRVSELASRSFRSARPFYRYLMEFDESVLVENFRPTLAWPLPPVLVPERTL</sequence>
<dbReference type="RefSeq" id="WP_099199525.1">
    <property type="nucleotide sequence ID" value="NZ_JBIRXA010000004.1"/>
</dbReference>
<accession>A0A2G1XIV2</accession>
<dbReference type="EMBL" id="NHZO01000147">
    <property type="protein sequence ID" value="PHQ51153.1"/>
    <property type="molecule type" value="Genomic_DNA"/>
</dbReference>
<protein>
    <recommendedName>
        <fullName evidence="3">GNAT family N-acetyltransferase</fullName>
    </recommendedName>
</protein>
<comment type="caution">
    <text evidence="1">The sequence shown here is derived from an EMBL/GenBank/DDBJ whole genome shotgun (WGS) entry which is preliminary data.</text>
</comment>
<dbReference type="AlphaFoldDB" id="A0A2G1XIV2"/>
<gene>
    <name evidence="1" type="ORF">BLA24_15425</name>
</gene>
<proteinExistence type="predicted"/>
<organism evidence="1 2">
    <name type="scientific">Streptomyces cinnamoneus</name>
    <name type="common">Streptoverticillium cinnamoneum</name>
    <dbReference type="NCBI Taxonomy" id="53446"/>
    <lineage>
        <taxon>Bacteria</taxon>
        <taxon>Bacillati</taxon>
        <taxon>Actinomycetota</taxon>
        <taxon>Actinomycetes</taxon>
        <taxon>Kitasatosporales</taxon>
        <taxon>Streptomycetaceae</taxon>
        <taxon>Streptomyces</taxon>
        <taxon>Streptomyces cinnamoneus group</taxon>
    </lineage>
</organism>
<keyword evidence="2" id="KW-1185">Reference proteome</keyword>
<dbReference type="SUPFAM" id="SSF55729">
    <property type="entry name" value="Acyl-CoA N-acyltransferases (Nat)"/>
    <property type="match status" value="1"/>
</dbReference>
<dbReference type="Proteomes" id="UP000222531">
    <property type="component" value="Unassembled WGS sequence"/>
</dbReference>
<name>A0A2G1XIV2_STRCJ</name>
<evidence type="ECO:0000313" key="1">
    <source>
        <dbReference type="EMBL" id="PHQ51153.1"/>
    </source>
</evidence>